<proteinExistence type="predicted"/>
<dbReference type="RefSeq" id="WP_124845575.1">
    <property type="nucleotide sequence ID" value="NZ_RQZG01000017.1"/>
</dbReference>
<gene>
    <name evidence="1" type="ORF">EII34_12900</name>
</gene>
<comment type="caution">
    <text evidence="1">The sequence shown here is derived from an EMBL/GenBank/DDBJ whole genome shotgun (WGS) entry which is preliminary data.</text>
</comment>
<sequence length="77" mass="8667">MGRGRAKAKQTKVARDLKYRSVDTDFASLERELRGESHDDGRLTSEIPDAYADLAEQYNDDADVEFEDDGSADDDRP</sequence>
<dbReference type="EMBL" id="RQZG01000017">
    <property type="protein sequence ID" value="RRD03700.1"/>
    <property type="molecule type" value="Genomic_DNA"/>
</dbReference>
<organism evidence="1 2">
    <name type="scientific">Arachnia propionica</name>
    <dbReference type="NCBI Taxonomy" id="1750"/>
    <lineage>
        <taxon>Bacteria</taxon>
        <taxon>Bacillati</taxon>
        <taxon>Actinomycetota</taxon>
        <taxon>Actinomycetes</taxon>
        <taxon>Propionibacteriales</taxon>
        <taxon>Propionibacteriaceae</taxon>
        <taxon>Arachnia</taxon>
    </lineage>
</organism>
<dbReference type="AlphaFoldDB" id="A0A3P1T2W5"/>
<evidence type="ECO:0000313" key="2">
    <source>
        <dbReference type="Proteomes" id="UP000280819"/>
    </source>
</evidence>
<dbReference type="OrthoDB" id="3217921at2"/>
<dbReference type="Proteomes" id="UP000280819">
    <property type="component" value="Unassembled WGS sequence"/>
</dbReference>
<dbReference type="Pfam" id="PF11273">
    <property type="entry name" value="DUF3073"/>
    <property type="match status" value="1"/>
</dbReference>
<dbReference type="InterPro" id="IPR021426">
    <property type="entry name" value="DUF3073"/>
</dbReference>
<accession>A0A3P1T2W5</accession>
<name>A0A3P1T2W5_9ACTN</name>
<evidence type="ECO:0000313" key="1">
    <source>
        <dbReference type="EMBL" id="RRD03700.1"/>
    </source>
</evidence>
<reference evidence="1 2" key="1">
    <citation type="submission" date="2018-11" db="EMBL/GenBank/DDBJ databases">
        <title>Genomes From Bacteria Associated with the Canine Oral Cavity: a Test Case for Automated Genome-Based Taxonomic Assignment.</title>
        <authorList>
            <person name="Coil D.A."/>
            <person name="Jospin G."/>
            <person name="Darling A.E."/>
            <person name="Wallis C."/>
            <person name="Davis I.J."/>
            <person name="Harris S."/>
            <person name="Eisen J.A."/>
            <person name="Holcombe L.J."/>
            <person name="O'Flynn C."/>
        </authorList>
    </citation>
    <scope>NUCLEOTIDE SEQUENCE [LARGE SCALE GENOMIC DNA]</scope>
    <source>
        <strain evidence="1 2">OH887_COT-365</strain>
    </source>
</reference>
<protein>
    <submittedName>
        <fullName evidence="1">DUF3073 domain-containing protein</fullName>
    </submittedName>
</protein>